<protein>
    <submittedName>
        <fullName evidence="1">Uncharacterized protein</fullName>
    </submittedName>
</protein>
<accession>A0A319B723</accession>
<proteinExistence type="predicted"/>
<dbReference type="AlphaFoldDB" id="A0A319B723"/>
<reference evidence="1" key="1">
    <citation type="submission" date="2016-12" db="EMBL/GenBank/DDBJ databases">
        <title>The genomes of Aspergillus section Nigri reveals drivers in fungal speciation.</title>
        <authorList>
            <consortium name="DOE Joint Genome Institute"/>
            <person name="Vesth T.C."/>
            <person name="Nybo J."/>
            <person name="Theobald S."/>
            <person name="Brandl J."/>
            <person name="Frisvad J.C."/>
            <person name="Nielsen K.F."/>
            <person name="Lyhne E.K."/>
            <person name="Kogle M.E."/>
            <person name="Kuo A."/>
            <person name="Riley R."/>
            <person name="Clum A."/>
            <person name="Nolan M."/>
            <person name="Lipzen A."/>
            <person name="Salamov A."/>
            <person name="Henrissat B."/>
            <person name="Wiebenga A."/>
            <person name="De Vries R.P."/>
            <person name="Grigoriev I.V."/>
            <person name="Mortensen U.H."/>
            <person name="Andersen M.R."/>
            <person name="Baker S.E."/>
        </authorList>
    </citation>
    <scope>NUCLEOTIDE SEQUENCE [LARGE SCALE GENOMIC DNA]</scope>
    <source>
        <strain evidence="1">CBS 113365</strain>
    </source>
</reference>
<organism evidence="1">
    <name type="scientific">Aspergillus vadensis (strain CBS 113365 / IMI 142717 / IBT 24658)</name>
    <dbReference type="NCBI Taxonomy" id="1448311"/>
    <lineage>
        <taxon>Eukaryota</taxon>
        <taxon>Fungi</taxon>
        <taxon>Dikarya</taxon>
        <taxon>Ascomycota</taxon>
        <taxon>Pezizomycotina</taxon>
        <taxon>Eurotiomycetes</taxon>
        <taxon>Eurotiomycetidae</taxon>
        <taxon>Eurotiales</taxon>
        <taxon>Aspergillaceae</taxon>
        <taxon>Aspergillus</taxon>
        <taxon>Aspergillus subgen. Circumdati</taxon>
    </lineage>
</organism>
<sequence length="156" mass="17657">MHIISPCIQRETSRIKTLCILGKGGQSDTLAKFGCTSVQYRCNSHLLLLSLASISRSCMSSKTTTLAFFESHVRFTLPSLILHLDFDRPSFTEDCLSPLEDPLATQYLEIFCQTPSRLASKDYNQLIAGRRRPIIRDERSGNSRDHYLTQNLVSFP</sequence>
<dbReference type="EMBL" id="KZ821626">
    <property type="protein sequence ID" value="PYH68587.1"/>
    <property type="molecule type" value="Genomic_DNA"/>
</dbReference>
<dbReference type="RefSeq" id="XP_025562381.1">
    <property type="nucleotide sequence ID" value="XM_025713002.1"/>
</dbReference>
<name>A0A319B723_ASPVC</name>
<gene>
    <name evidence="1" type="ORF">BO88DRAFT_60034</name>
</gene>
<dbReference type="GeneID" id="37217594"/>
<evidence type="ECO:0000313" key="1">
    <source>
        <dbReference type="EMBL" id="PYH68587.1"/>
    </source>
</evidence>